<evidence type="ECO:0000313" key="6">
    <source>
        <dbReference type="Proteomes" id="UP000223913"/>
    </source>
</evidence>
<dbReference type="AlphaFoldDB" id="A0A2D0N8V9"/>
<dbReference type="EMBL" id="PDUD01000024">
    <property type="protein sequence ID" value="PHN04828.1"/>
    <property type="molecule type" value="Genomic_DNA"/>
</dbReference>
<dbReference type="Gene3D" id="2.40.420.20">
    <property type="match status" value="1"/>
</dbReference>
<evidence type="ECO:0000313" key="5">
    <source>
        <dbReference type="EMBL" id="PHN04828.1"/>
    </source>
</evidence>
<dbReference type="Gene3D" id="2.40.30.170">
    <property type="match status" value="1"/>
</dbReference>
<evidence type="ECO:0000256" key="3">
    <source>
        <dbReference type="SAM" id="Coils"/>
    </source>
</evidence>
<reference evidence="5 6" key="1">
    <citation type="submission" date="2017-10" db="EMBL/GenBank/DDBJ databases">
        <title>The draft genome sequence of Lewinella nigricans NBRC 102662.</title>
        <authorList>
            <person name="Wang K."/>
        </authorList>
    </citation>
    <scope>NUCLEOTIDE SEQUENCE [LARGE SCALE GENOMIC DNA]</scope>
    <source>
        <strain evidence="5 6">NBRC 102662</strain>
    </source>
</reference>
<protein>
    <submittedName>
        <fullName evidence="5">Efflux transporter periplasmic adaptor subunit</fullName>
    </submittedName>
</protein>
<keyword evidence="4" id="KW-0812">Transmembrane</keyword>
<dbReference type="OrthoDB" id="9806939at2"/>
<gene>
    <name evidence="5" type="ORF">CRP01_20170</name>
</gene>
<dbReference type="GO" id="GO:0030313">
    <property type="term" value="C:cell envelope"/>
    <property type="evidence" value="ECO:0007669"/>
    <property type="project" value="UniProtKB-SubCell"/>
</dbReference>
<dbReference type="RefSeq" id="WP_099151888.1">
    <property type="nucleotide sequence ID" value="NZ_PDUD01000024.1"/>
</dbReference>
<keyword evidence="4" id="KW-0472">Membrane</keyword>
<proteinExistence type="predicted"/>
<keyword evidence="6" id="KW-1185">Reference proteome</keyword>
<dbReference type="Gene3D" id="1.10.287.470">
    <property type="entry name" value="Helix hairpin bin"/>
    <property type="match status" value="1"/>
</dbReference>
<evidence type="ECO:0000256" key="2">
    <source>
        <dbReference type="ARBA" id="ARBA00023054"/>
    </source>
</evidence>
<feature type="transmembrane region" description="Helical" evidence="4">
    <location>
        <begin position="18"/>
        <end position="35"/>
    </location>
</feature>
<comment type="caution">
    <text evidence="5">The sequence shown here is derived from an EMBL/GenBank/DDBJ whole genome shotgun (WGS) entry which is preliminary data.</text>
</comment>
<keyword evidence="2 3" id="KW-0175">Coiled coil</keyword>
<sequence>MDRPVEERIQRQRTYRRLWQIGLALIVVVAGIWGLRKMLGGKVDQDRLRVAVAETGPISNTLSAMGEVIPAYEQVVTSPIQADIREVLIEVGRQVEPGDPILLLDKSFFLLNFDKQKQELDLQENRIDKLRFALAKDQFDLEIKDSIKALEIYSLEAAVESAKRLKQIGGGTDEGVDEAVLRLKIARLEKKQLENDLLIRRQSTSTEVKELEIQANIQRNSIQEMEEKLKRAEVVASRPGVLTWANENIGSTVSEGETLARIADLGSYKVTGTLSDVYAERISPGQAVNIRLSEAETISGRITNIRPTVENNLISFDIQLDEPDHAALRPNMRVELFIITATKPQVIRVANGPAFKGRNEQALFVMRNGVAEKRMVRIGLANSDYVELENNIAAGETIVISDMSRYEHMDKVDVR</sequence>
<evidence type="ECO:0000256" key="1">
    <source>
        <dbReference type="ARBA" id="ARBA00004196"/>
    </source>
</evidence>
<organism evidence="5 6">
    <name type="scientific">Flavilitoribacter nigricans (strain ATCC 23147 / DSM 23189 / NBRC 102662 / NCIMB 1420 / SS-2)</name>
    <name type="common">Lewinella nigricans</name>
    <dbReference type="NCBI Taxonomy" id="1122177"/>
    <lineage>
        <taxon>Bacteria</taxon>
        <taxon>Pseudomonadati</taxon>
        <taxon>Bacteroidota</taxon>
        <taxon>Saprospiria</taxon>
        <taxon>Saprospirales</taxon>
        <taxon>Lewinellaceae</taxon>
        <taxon>Flavilitoribacter</taxon>
    </lineage>
</organism>
<dbReference type="Proteomes" id="UP000223913">
    <property type="component" value="Unassembled WGS sequence"/>
</dbReference>
<dbReference type="Gene3D" id="2.40.50.100">
    <property type="match status" value="1"/>
</dbReference>
<keyword evidence="4" id="KW-1133">Transmembrane helix</keyword>
<dbReference type="PANTHER" id="PTHR32347">
    <property type="entry name" value="EFFLUX SYSTEM COMPONENT YKNX-RELATED"/>
    <property type="match status" value="1"/>
</dbReference>
<dbReference type="InterPro" id="IPR050465">
    <property type="entry name" value="UPF0194_transport"/>
</dbReference>
<accession>A0A2D0N8V9</accession>
<comment type="subcellular location">
    <subcellularLocation>
        <location evidence="1">Cell envelope</location>
    </subcellularLocation>
</comment>
<feature type="coiled-coil region" evidence="3">
    <location>
        <begin position="176"/>
        <end position="235"/>
    </location>
</feature>
<name>A0A2D0N8V9_FLAN2</name>
<evidence type="ECO:0000256" key="4">
    <source>
        <dbReference type="SAM" id="Phobius"/>
    </source>
</evidence>
<dbReference type="PANTHER" id="PTHR32347:SF14">
    <property type="entry name" value="EFFLUX SYSTEM COMPONENT YKNX-RELATED"/>
    <property type="match status" value="1"/>
</dbReference>